<reference evidence="7" key="1">
    <citation type="submission" date="2019-08" db="EMBL/GenBank/DDBJ databases">
        <title>Antibiosis Participates in the Biocontrol of Bucillus cereus 0-9 Against Rice Sheath Blight.</title>
        <authorList>
            <person name="Wang G."/>
            <person name="Liu F."/>
        </authorList>
    </citation>
    <scope>NUCLEOTIDE SEQUENCE</scope>
    <source>
        <strain evidence="7">09</strain>
    </source>
</reference>
<comment type="similarity">
    <text evidence="2">Belongs to the UPF0014 family.</text>
</comment>
<evidence type="ECO:0000313" key="7">
    <source>
        <dbReference type="EMBL" id="QEF19984.1"/>
    </source>
</evidence>
<protein>
    <submittedName>
        <fullName evidence="7">Iron export ABC transporter permease subunit FetB</fullName>
    </submittedName>
</protein>
<feature type="transmembrane region" description="Helical" evidence="6">
    <location>
        <begin position="49"/>
        <end position="68"/>
    </location>
</feature>
<dbReference type="PANTHER" id="PTHR30028:SF0">
    <property type="entry name" value="PROTEIN ALUMINUM SENSITIVE 3"/>
    <property type="match status" value="1"/>
</dbReference>
<gene>
    <name evidence="7" type="primary">fetB</name>
    <name evidence="7" type="ORF">FRY47_24395</name>
</gene>
<feature type="transmembrane region" description="Helical" evidence="6">
    <location>
        <begin position="74"/>
        <end position="93"/>
    </location>
</feature>
<name>A0A5B9HWQ0_BACCE</name>
<evidence type="ECO:0000256" key="1">
    <source>
        <dbReference type="ARBA" id="ARBA00004141"/>
    </source>
</evidence>
<dbReference type="InterPro" id="IPR005226">
    <property type="entry name" value="UPF0014_fam"/>
</dbReference>
<evidence type="ECO:0000256" key="2">
    <source>
        <dbReference type="ARBA" id="ARBA00005268"/>
    </source>
</evidence>
<feature type="transmembrane region" description="Helical" evidence="6">
    <location>
        <begin position="232"/>
        <end position="256"/>
    </location>
</feature>
<dbReference type="EMBL" id="CP042874">
    <property type="protein sequence ID" value="QEF19984.1"/>
    <property type="molecule type" value="Genomic_DNA"/>
</dbReference>
<feature type="transmembrane region" description="Helical" evidence="6">
    <location>
        <begin position="192"/>
        <end position="212"/>
    </location>
</feature>
<keyword evidence="4 6" id="KW-1133">Transmembrane helix</keyword>
<organism evidence="7">
    <name type="scientific">Bacillus cereus</name>
    <dbReference type="NCBI Taxonomy" id="1396"/>
    <lineage>
        <taxon>Bacteria</taxon>
        <taxon>Bacillati</taxon>
        <taxon>Bacillota</taxon>
        <taxon>Bacilli</taxon>
        <taxon>Bacillales</taxon>
        <taxon>Bacillaceae</taxon>
        <taxon>Bacillus</taxon>
        <taxon>Bacillus cereus group</taxon>
    </lineage>
</organism>
<proteinExistence type="inferred from homology"/>
<evidence type="ECO:0000256" key="4">
    <source>
        <dbReference type="ARBA" id="ARBA00022989"/>
    </source>
</evidence>
<keyword evidence="3 6" id="KW-0812">Transmembrane</keyword>
<evidence type="ECO:0000256" key="3">
    <source>
        <dbReference type="ARBA" id="ARBA00022692"/>
    </source>
</evidence>
<feature type="transmembrane region" description="Helical" evidence="6">
    <location>
        <begin position="139"/>
        <end position="161"/>
    </location>
</feature>
<evidence type="ECO:0000256" key="6">
    <source>
        <dbReference type="SAM" id="Phobius"/>
    </source>
</evidence>
<dbReference type="AlphaFoldDB" id="A0A5B9HWQ0"/>
<feature type="transmembrane region" description="Helical" evidence="6">
    <location>
        <begin position="18"/>
        <end position="37"/>
    </location>
</feature>
<evidence type="ECO:0000256" key="5">
    <source>
        <dbReference type="ARBA" id="ARBA00023136"/>
    </source>
</evidence>
<sequence length="274" mass="30081">MQLERKCSLLKGVIELQIWQLAAAYIFILILIGLVKLKGIPREKQIALATFRMTIQLVLVAYVLTYVFENSNPFYTIALITSITTFAIFNIYKRVNIPMSKELKRVAALSMVAGSIGPLLLFIFVIIGHDPWYAPQYIVPITGMLVGNAMTGVSLGANTFLNNMKSQRGQIEGALMLGATPKEAAAPLIRDAFDSAILPTINSMVGMGIISLPGMMTGQILSGVSPFTAIQYQIAIILGISGSTAFAVIIFLQLGYKTFFNKRCQLKEIDYDTR</sequence>
<dbReference type="PANTHER" id="PTHR30028">
    <property type="entry name" value="UPF0014 INNER MEMBRANE PROTEIN YBBM-RELATED"/>
    <property type="match status" value="1"/>
</dbReference>
<accession>A0A5B9HWQ0</accession>
<keyword evidence="5 6" id="KW-0472">Membrane</keyword>
<feature type="transmembrane region" description="Helical" evidence="6">
    <location>
        <begin position="105"/>
        <end position="127"/>
    </location>
</feature>
<dbReference type="GO" id="GO:0005886">
    <property type="term" value="C:plasma membrane"/>
    <property type="evidence" value="ECO:0007669"/>
    <property type="project" value="TreeGrafter"/>
</dbReference>
<comment type="subcellular location">
    <subcellularLocation>
        <location evidence="1">Membrane</location>
        <topology evidence="1">Multi-pass membrane protein</topology>
    </subcellularLocation>
</comment>
<dbReference type="Pfam" id="PF03649">
    <property type="entry name" value="UPF0014"/>
    <property type="match status" value="1"/>
</dbReference>